<name>A0A0D3JFZ6_EMIH1</name>
<feature type="chain" id="PRO_5044288212" evidence="1">
    <location>
        <begin position="25"/>
        <end position="460"/>
    </location>
</feature>
<organism evidence="2 3">
    <name type="scientific">Emiliania huxleyi (strain CCMP1516)</name>
    <dbReference type="NCBI Taxonomy" id="280463"/>
    <lineage>
        <taxon>Eukaryota</taxon>
        <taxon>Haptista</taxon>
        <taxon>Haptophyta</taxon>
        <taxon>Prymnesiophyceae</taxon>
        <taxon>Isochrysidales</taxon>
        <taxon>Noelaerhabdaceae</taxon>
        <taxon>Emiliania</taxon>
    </lineage>
</organism>
<dbReference type="HOGENOM" id="CLU_595076_0_0_1"/>
<proteinExistence type="predicted"/>
<dbReference type="EnsemblProtists" id="EOD22431">
    <property type="protein sequence ID" value="EOD22431"/>
    <property type="gene ID" value="EMIHUDRAFT_458178"/>
</dbReference>
<evidence type="ECO:0000256" key="1">
    <source>
        <dbReference type="SAM" id="SignalP"/>
    </source>
</evidence>
<sequence length="460" mass="48864">MEEAARRVRCCIMFFLLALAGAHAAAKGQFPEWRFQGRDVVVKIPRDSFHEPQSAACEAAAAAAAAKNSSPAPVLIIDAPSWFCTSDSVGNHLPLYFTLRALALLHGIGFQMQPTCGPIIRDSPKYITGWLPQSASPNWPPEVPRDPGTIMREIEGTCKCRTIITHACTYGWPLFAAVWGREIRAAAERYSDARKGVLASNGSKTQKYTYDLDDAVIHFRCGDIMEMDASRGPLNSGFVPLSVLLRYLRPLAPRSVGIVTTPLVEKCSSKLETRAMDCKHGKQCHDILEDTTVGAMSRIALAQLSICPPSTFCVWPALGAVEGVLTGVGGGHSIALEPGKRAAAALGEGHLHAWEPCLAMRDRSGGGERWPVGAGYSYMLCKLFVFLGSISLWHSSRYKTLILTIARKRGTGSAAARAAAAGEAGEPSDGGRSCIGASAAGAVGAAASIAAGRCGPTIVD</sequence>
<reference evidence="2" key="2">
    <citation type="submission" date="2024-10" db="UniProtKB">
        <authorList>
            <consortium name="EnsemblProtists"/>
        </authorList>
    </citation>
    <scope>IDENTIFICATION</scope>
</reference>
<protein>
    <submittedName>
        <fullName evidence="2">Uncharacterized protein</fullName>
    </submittedName>
</protein>
<dbReference type="RefSeq" id="XP_005774860.1">
    <property type="nucleotide sequence ID" value="XM_005774803.1"/>
</dbReference>
<keyword evidence="1" id="KW-0732">Signal</keyword>
<accession>A0A0D3JFZ6</accession>
<dbReference type="GeneID" id="17267975"/>
<feature type="signal peptide" evidence="1">
    <location>
        <begin position="1"/>
        <end position="24"/>
    </location>
</feature>
<evidence type="ECO:0000313" key="2">
    <source>
        <dbReference type="EnsemblProtists" id="EOD22431"/>
    </source>
</evidence>
<keyword evidence="3" id="KW-1185">Reference proteome</keyword>
<evidence type="ECO:0000313" key="3">
    <source>
        <dbReference type="Proteomes" id="UP000013827"/>
    </source>
</evidence>
<dbReference type="Proteomes" id="UP000013827">
    <property type="component" value="Unassembled WGS sequence"/>
</dbReference>
<dbReference type="AlphaFoldDB" id="A0A0D3JFZ6"/>
<reference evidence="3" key="1">
    <citation type="journal article" date="2013" name="Nature">
        <title>Pan genome of the phytoplankton Emiliania underpins its global distribution.</title>
        <authorList>
            <person name="Read B.A."/>
            <person name="Kegel J."/>
            <person name="Klute M.J."/>
            <person name="Kuo A."/>
            <person name="Lefebvre S.C."/>
            <person name="Maumus F."/>
            <person name="Mayer C."/>
            <person name="Miller J."/>
            <person name="Monier A."/>
            <person name="Salamov A."/>
            <person name="Young J."/>
            <person name="Aguilar M."/>
            <person name="Claverie J.M."/>
            <person name="Frickenhaus S."/>
            <person name="Gonzalez K."/>
            <person name="Herman E.K."/>
            <person name="Lin Y.C."/>
            <person name="Napier J."/>
            <person name="Ogata H."/>
            <person name="Sarno A.F."/>
            <person name="Shmutz J."/>
            <person name="Schroeder D."/>
            <person name="de Vargas C."/>
            <person name="Verret F."/>
            <person name="von Dassow P."/>
            <person name="Valentin K."/>
            <person name="Van de Peer Y."/>
            <person name="Wheeler G."/>
            <person name="Dacks J.B."/>
            <person name="Delwiche C.F."/>
            <person name="Dyhrman S.T."/>
            <person name="Glockner G."/>
            <person name="John U."/>
            <person name="Richards T."/>
            <person name="Worden A.Z."/>
            <person name="Zhang X."/>
            <person name="Grigoriev I.V."/>
            <person name="Allen A.E."/>
            <person name="Bidle K."/>
            <person name="Borodovsky M."/>
            <person name="Bowler C."/>
            <person name="Brownlee C."/>
            <person name="Cock J.M."/>
            <person name="Elias M."/>
            <person name="Gladyshev V.N."/>
            <person name="Groth M."/>
            <person name="Guda C."/>
            <person name="Hadaegh A."/>
            <person name="Iglesias-Rodriguez M.D."/>
            <person name="Jenkins J."/>
            <person name="Jones B.M."/>
            <person name="Lawson T."/>
            <person name="Leese F."/>
            <person name="Lindquist E."/>
            <person name="Lobanov A."/>
            <person name="Lomsadze A."/>
            <person name="Malik S.B."/>
            <person name="Marsh M.E."/>
            <person name="Mackinder L."/>
            <person name="Mock T."/>
            <person name="Mueller-Roeber B."/>
            <person name="Pagarete A."/>
            <person name="Parker M."/>
            <person name="Probert I."/>
            <person name="Quesneville H."/>
            <person name="Raines C."/>
            <person name="Rensing S.A."/>
            <person name="Riano-Pachon D.M."/>
            <person name="Richier S."/>
            <person name="Rokitta S."/>
            <person name="Shiraiwa Y."/>
            <person name="Soanes D.M."/>
            <person name="van der Giezen M."/>
            <person name="Wahlund T.M."/>
            <person name="Williams B."/>
            <person name="Wilson W."/>
            <person name="Wolfe G."/>
            <person name="Wurch L.L."/>
        </authorList>
    </citation>
    <scope>NUCLEOTIDE SEQUENCE</scope>
</reference>
<dbReference type="KEGG" id="ehx:EMIHUDRAFT_458178"/>
<dbReference type="PaxDb" id="2903-EOD22431"/>